<evidence type="ECO:0000313" key="3">
    <source>
        <dbReference type="Proteomes" id="UP000284403"/>
    </source>
</evidence>
<organism evidence="2 3">
    <name type="scientific">Trypanosoma conorhini</name>
    <dbReference type="NCBI Taxonomy" id="83891"/>
    <lineage>
        <taxon>Eukaryota</taxon>
        <taxon>Discoba</taxon>
        <taxon>Euglenozoa</taxon>
        <taxon>Kinetoplastea</taxon>
        <taxon>Metakinetoplastina</taxon>
        <taxon>Trypanosomatida</taxon>
        <taxon>Trypanosomatidae</taxon>
        <taxon>Trypanosoma</taxon>
    </lineage>
</organism>
<dbReference type="InterPro" id="IPR015232">
    <property type="entry name" value="DUF1935"/>
</dbReference>
<dbReference type="RefSeq" id="XP_029229090.1">
    <property type="nucleotide sequence ID" value="XM_029370788.1"/>
</dbReference>
<evidence type="ECO:0000313" key="2">
    <source>
        <dbReference type="EMBL" id="RNF20126.1"/>
    </source>
</evidence>
<feature type="domain" description="DUF1935" evidence="1">
    <location>
        <begin position="10"/>
        <end position="116"/>
    </location>
</feature>
<keyword evidence="2" id="KW-0378">Hydrolase</keyword>
<dbReference type="GO" id="GO:0016787">
    <property type="term" value="F:hydrolase activity"/>
    <property type="evidence" value="ECO:0007669"/>
    <property type="project" value="UniProtKB-KW"/>
</dbReference>
<dbReference type="Gene3D" id="2.60.40.1180">
    <property type="entry name" value="Golgi alpha-mannosidase II"/>
    <property type="match status" value="1"/>
</dbReference>
<dbReference type="Pfam" id="PF09149">
    <property type="entry name" value="DUF1935"/>
    <property type="match status" value="1"/>
</dbReference>
<dbReference type="EC" id="3.4.-.-" evidence="2"/>
<comment type="caution">
    <text evidence="2">The sequence shown here is derived from an EMBL/GenBank/DDBJ whole genome shotgun (WGS) entry which is preliminary data.</text>
</comment>
<dbReference type="PANTHER" id="PTHR47047">
    <property type="entry name" value="PUTATIVE-RELATED-RELATED"/>
    <property type="match status" value="1"/>
</dbReference>
<dbReference type="PANTHER" id="PTHR47047:SF7">
    <property type="entry name" value="PROTEIN, PUTATIVE-RELATED"/>
    <property type="match status" value="1"/>
</dbReference>
<proteinExistence type="predicted"/>
<dbReference type="InterPro" id="IPR013780">
    <property type="entry name" value="Glyco_hydro_b"/>
</dbReference>
<dbReference type="EMBL" id="MKKU01000187">
    <property type="protein sequence ID" value="RNF20126.1"/>
    <property type="molecule type" value="Genomic_DNA"/>
</dbReference>
<dbReference type="InterPro" id="IPR036310">
    <property type="entry name" value="Smp-1-like_sf"/>
</dbReference>
<keyword evidence="3" id="KW-1185">Reference proteome</keyword>
<sequence length="130" mass="14737">MGSSSSKVHYVNGTPTFKEATKVHPMFNGLLFRLCDPSSNRWGFYNDSREYVMHVAILFDYDSQIVPLGSATAYRIDDPEEGREDDMGKYVVEVDIAPLTTEMFVEGRVTGWNIDTLEARTATDEQAFRL</sequence>
<name>A0A422PQV3_9TRYP</name>
<accession>A0A422PQV3</accession>
<dbReference type="AlphaFoldDB" id="A0A422PQV3"/>
<dbReference type="SUPFAM" id="SSF101601">
    <property type="entry name" value="Smp-1-like"/>
    <property type="match status" value="1"/>
</dbReference>
<gene>
    <name evidence="2" type="ORF">Tco025E_03871</name>
</gene>
<dbReference type="OrthoDB" id="269245at2759"/>
<protein>
    <submittedName>
        <fullName evidence="2">Putative calpain-like protein</fullName>
        <ecNumber evidence="2">3.4.-.-</ecNumber>
    </submittedName>
</protein>
<evidence type="ECO:0000259" key="1">
    <source>
        <dbReference type="Pfam" id="PF09149"/>
    </source>
</evidence>
<dbReference type="GeneID" id="40317482"/>
<reference evidence="2 3" key="1">
    <citation type="journal article" date="2018" name="BMC Genomics">
        <title>Genomic comparison of Trypanosoma conorhini and Trypanosoma rangeli to Trypanosoma cruzi strains of high and low virulence.</title>
        <authorList>
            <person name="Bradwell K.R."/>
            <person name="Koparde V.N."/>
            <person name="Matveyev A.V."/>
            <person name="Serrano M.G."/>
            <person name="Alves J.M."/>
            <person name="Parikh H."/>
            <person name="Huang B."/>
            <person name="Lee V."/>
            <person name="Espinosa-Alvarez O."/>
            <person name="Ortiz P.A."/>
            <person name="Costa-Martins A.G."/>
            <person name="Teixeira M.M."/>
            <person name="Buck G.A."/>
        </authorList>
    </citation>
    <scope>NUCLEOTIDE SEQUENCE [LARGE SCALE GENOMIC DNA]</scope>
    <source>
        <strain evidence="2 3">025E</strain>
    </source>
</reference>
<dbReference type="Proteomes" id="UP000284403">
    <property type="component" value="Unassembled WGS sequence"/>
</dbReference>